<keyword evidence="9" id="KW-1185">Reference proteome</keyword>
<dbReference type="Proteomes" id="UP000308430">
    <property type="component" value="Unassembled WGS sequence"/>
</dbReference>
<evidence type="ECO:0000313" key="9">
    <source>
        <dbReference type="Proteomes" id="UP000308430"/>
    </source>
</evidence>
<reference evidence="8 9" key="1">
    <citation type="submission" date="2019-04" db="EMBL/GenBank/DDBJ databases">
        <title>Azoarcus nasutitermitis sp. nov. isolated from termite nest.</title>
        <authorList>
            <person name="Lin S.-Y."/>
            <person name="Hameed A."/>
            <person name="Hsu Y.-H."/>
            <person name="Young C.-C."/>
        </authorList>
    </citation>
    <scope>NUCLEOTIDE SEQUENCE [LARGE SCALE GENOMIC DNA]</scope>
    <source>
        <strain evidence="8 9">CC-YHH838</strain>
    </source>
</reference>
<sequence>MSRFVPHNTNRVPMSATAADDKTALLQRLRAAGLRPTVARIAVLQALEACAPERLDAEGVFHSLLKRGTSTSLGTVYRALKDFVERDLVSQEWWSNSLVGGGKALYGLRQEGTKAGDIRIVCKQCGCSVDVQDSALREELRLLAESRGLTLTELPMTAVALCARCART</sequence>
<dbReference type="InterPro" id="IPR036388">
    <property type="entry name" value="WH-like_DNA-bd_sf"/>
</dbReference>
<dbReference type="SUPFAM" id="SSF46785">
    <property type="entry name" value="Winged helix' DNA-binding domain"/>
    <property type="match status" value="1"/>
</dbReference>
<keyword evidence="6" id="KW-0804">Transcription</keyword>
<dbReference type="Pfam" id="PF01475">
    <property type="entry name" value="FUR"/>
    <property type="match status" value="1"/>
</dbReference>
<evidence type="ECO:0000256" key="1">
    <source>
        <dbReference type="ARBA" id="ARBA00007957"/>
    </source>
</evidence>
<keyword evidence="5" id="KW-0238">DNA-binding</keyword>
<keyword evidence="4" id="KW-0805">Transcription regulation</keyword>
<dbReference type="Gene3D" id="3.30.1490.190">
    <property type="match status" value="1"/>
</dbReference>
<dbReference type="InterPro" id="IPR002481">
    <property type="entry name" value="FUR"/>
</dbReference>
<evidence type="ECO:0000256" key="7">
    <source>
        <dbReference type="PIRSR" id="PIRSR602481-1"/>
    </source>
</evidence>
<dbReference type="GO" id="GO:0003700">
    <property type="term" value="F:DNA-binding transcription factor activity"/>
    <property type="evidence" value="ECO:0007669"/>
    <property type="project" value="InterPro"/>
</dbReference>
<evidence type="ECO:0000256" key="2">
    <source>
        <dbReference type="ARBA" id="ARBA00022491"/>
    </source>
</evidence>
<dbReference type="RefSeq" id="WP_136346817.1">
    <property type="nucleotide sequence ID" value="NZ_SSOC01000001.1"/>
</dbReference>
<dbReference type="GO" id="GO:1900376">
    <property type="term" value="P:regulation of secondary metabolite biosynthetic process"/>
    <property type="evidence" value="ECO:0007669"/>
    <property type="project" value="TreeGrafter"/>
</dbReference>
<evidence type="ECO:0000256" key="5">
    <source>
        <dbReference type="ARBA" id="ARBA00023125"/>
    </source>
</evidence>
<dbReference type="GO" id="GO:0045892">
    <property type="term" value="P:negative regulation of DNA-templated transcription"/>
    <property type="evidence" value="ECO:0007669"/>
    <property type="project" value="TreeGrafter"/>
</dbReference>
<name>A0A4S4B3Y9_9RHOO</name>
<proteinExistence type="inferred from homology"/>
<dbReference type="InterPro" id="IPR036390">
    <property type="entry name" value="WH_DNA-bd_sf"/>
</dbReference>
<protein>
    <submittedName>
        <fullName evidence="8">Transcriptional repressor</fullName>
    </submittedName>
</protein>
<comment type="caution">
    <text evidence="8">The sequence shown here is derived from an EMBL/GenBank/DDBJ whole genome shotgun (WGS) entry which is preliminary data.</text>
</comment>
<dbReference type="AlphaFoldDB" id="A0A4S4B3Y9"/>
<comment type="similarity">
    <text evidence="1">Belongs to the Fur family.</text>
</comment>
<feature type="binding site" evidence="7">
    <location>
        <position position="165"/>
    </location>
    <ligand>
        <name>Zn(2+)</name>
        <dbReference type="ChEBI" id="CHEBI:29105"/>
    </ligand>
</feature>
<evidence type="ECO:0000256" key="3">
    <source>
        <dbReference type="ARBA" id="ARBA00022833"/>
    </source>
</evidence>
<comment type="cofactor">
    <cofactor evidence="7">
        <name>Zn(2+)</name>
        <dbReference type="ChEBI" id="CHEBI:29105"/>
    </cofactor>
    <text evidence="7">Binds 1 zinc ion per subunit.</text>
</comment>
<feature type="binding site" evidence="7">
    <location>
        <position position="122"/>
    </location>
    <ligand>
        <name>Zn(2+)</name>
        <dbReference type="ChEBI" id="CHEBI:29105"/>
    </ligand>
</feature>
<dbReference type="PANTHER" id="PTHR33202:SF7">
    <property type="entry name" value="FERRIC UPTAKE REGULATION PROTEIN"/>
    <property type="match status" value="1"/>
</dbReference>
<keyword evidence="2" id="KW-0678">Repressor</keyword>
<feature type="binding site" evidence="7">
    <location>
        <position position="125"/>
    </location>
    <ligand>
        <name>Zn(2+)</name>
        <dbReference type="ChEBI" id="CHEBI:29105"/>
    </ligand>
</feature>
<gene>
    <name evidence="8" type="ORF">E6C76_03320</name>
</gene>
<dbReference type="Gene3D" id="1.10.10.10">
    <property type="entry name" value="Winged helix-like DNA-binding domain superfamily/Winged helix DNA-binding domain"/>
    <property type="match status" value="1"/>
</dbReference>
<evidence type="ECO:0000256" key="6">
    <source>
        <dbReference type="ARBA" id="ARBA00023163"/>
    </source>
</evidence>
<dbReference type="EMBL" id="SSOC01000001">
    <property type="protein sequence ID" value="THF67408.1"/>
    <property type="molecule type" value="Genomic_DNA"/>
</dbReference>
<dbReference type="OrthoDB" id="8821470at2"/>
<organism evidence="8 9">
    <name type="scientific">Pseudothauera nasutitermitis</name>
    <dbReference type="NCBI Taxonomy" id="2565930"/>
    <lineage>
        <taxon>Bacteria</taxon>
        <taxon>Pseudomonadati</taxon>
        <taxon>Pseudomonadota</taxon>
        <taxon>Betaproteobacteria</taxon>
        <taxon>Rhodocyclales</taxon>
        <taxon>Zoogloeaceae</taxon>
        <taxon>Pseudothauera</taxon>
    </lineage>
</organism>
<keyword evidence="7" id="KW-0479">Metal-binding</keyword>
<dbReference type="PANTHER" id="PTHR33202">
    <property type="entry name" value="ZINC UPTAKE REGULATION PROTEIN"/>
    <property type="match status" value="1"/>
</dbReference>
<dbReference type="GO" id="GO:0000976">
    <property type="term" value="F:transcription cis-regulatory region binding"/>
    <property type="evidence" value="ECO:0007669"/>
    <property type="project" value="TreeGrafter"/>
</dbReference>
<evidence type="ECO:0000313" key="8">
    <source>
        <dbReference type="EMBL" id="THF67408.1"/>
    </source>
</evidence>
<accession>A0A4S4B3Y9</accession>
<feature type="binding site" evidence="7">
    <location>
        <position position="162"/>
    </location>
    <ligand>
        <name>Zn(2+)</name>
        <dbReference type="ChEBI" id="CHEBI:29105"/>
    </ligand>
</feature>
<dbReference type="GO" id="GO:0008270">
    <property type="term" value="F:zinc ion binding"/>
    <property type="evidence" value="ECO:0007669"/>
    <property type="project" value="TreeGrafter"/>
</dbReference>
<keyword evidence="3 7" id="KW-0862">Zinc</keyword>
<dbReference type="InterPro" id="IPR043135">
    <property type="entry name" value="Fur_C"/>
</dbReference>
<evidence type="ECO:0000256" key="4">
    <source>
        <dbReference type="ARBA" id="ARBA00023015"/>
    </source>
</evidence>